<dbReference type="Gene3D" id="3.90.110.10">
    <property type="entry name" value="Lactate dehydrogenase/glycoside hydrolase, family 4, C-terminal"/>
    <property type="match status" value="1"/>
</dbReference>
<proteinExistence type="inferred from homology"/>
<dbReference type="SUPFAM" id="SSF56327">
    <property type="entry name" value="LDH C-terminal domain-like"/>
    <property type="match status" value="1"/>
</dbReference>
<dbReference type="AlphaFoldDB" id="A0A4P9A345"/>
<comment type="pathway">
    <text evidence="1">Fermentation; pyruvate fermentation to lactate; (S)-lactate from pyruvate: step 1/1.</text>
</comment>
<dbReference type="InterPro" id="IPR001236">
    <property type="entry name" value="Lactate/malate_DH_N"/>
</dbReference>
<dbReference type="PRINTS" id="PR00086">
    <property type="entry name" value="LLDHDRGNASE"/>
</dbReference>
<feature type="domain" description="Lactate/malate dehydrogenase C-terminal" evidence="12">
    <location>
        <begin position="147"/>
        <end position="306"/>
    </location>
</feature>
<evidence type="ECO:0000256" key="8">
    <source>
        <dbReference type="PIRSR" id="PIRSR000102-1"/>
    </source>
</evidence>
<keyword evidence="14" id="KW-1185">Reference proteome</keyword>
<dbReference type="InterPro" id="IPR001557">
    <property type="entry name" value="L-lactate/malate_DH"/>
</dbReference>
<dbReference type="UniPathway" id="UPA00554">
    <property type="reaction ID" value="UER00611"/>
</dbReference>
<dbReference type="PROSITE" id="PS51257">
    <property type="entry name" value="PROKAR_LIPOPROTEIN"/>
    <property type="match status" value="1"/>
</dbReference>
<comment type="catalytic activity">
    <reaction evidence="6">
        <text>(S)-lactate + NAD(+) = pyruvate + NADH + H(+)</text>
        <dbReference type="Rhea" id="RHEA:23444"/>
        <dbReference type="ChEBI" id="CHEBI:15361"/>
        <dbReference type="ChEBI" id="CHEBI:15378"/>
        <dbReference type="ChEBI" id="CHEBI:16651"/>
        <dbReference type="ChEBI" id="CHEBI:57540"/>
        <dbReference type="ChEBI" id="CHEBI:57945"/>
        <dbReference type="EC" id="1.1.1.27"/>
    </reaction>
</comment>
<feature type="domain" description="Lactate/malate dehydrogenase N-terminal" evidence="11">
    <location>
        <begin position="6"/>
        <end position="144"/>
    </location>
</feature>
<accession>A0A4P9A345</accession>
<name>A0A4P9A345_9BACT</name>
<evidence type="ECO:0000256" key="6">
    <source>
        <dbReference type="ARBA" id="ARBA00049258"/>
    </source>
</evidence>
<dbReference type="GO" id="GO:0006096">
    <property type="term" value="P:glycolytic process"/>
    <property type="evidence" value="ECO:0007669"/>
    <property type="project" value="UniProtKB-UniRule"/>
</dbReference>
<dbReference type="EMBL" id="CP040004">
    <property type="protein sequence ID" value="QCT42237.1"/>
    <property type="molecule type" value="Genomic_DNA"/>
</dbReference>
<dbReference type="PANTHER" id="PTHR43128:SF16">
    <property type="entry name" value="L-LACTATE DEHYDROGENASE"/>
    <property type="match status" value="1"/>
</dbReference>
<dbReference type="GO" id="GO:0006089">
    <property type="term" value="P:lactate metabolic process"/>
    <property type="evidence" value="ECO:0007669"/>
    <property type="project" value="TreeGrafter"/>
</dbReference>
<dbReference type="EC" id="1.1.1.27" evidence="3 7"/>
<keyword evidence="4 10" id="KW-0560">Oxidoreductase</keyword>
<evidence type="ECO:0000313" key="13">
    <source>
        <dbReference type="EMBL" id="QCT42237.1"/>
    </source>
</evidence>
<dbReference type="PIRSF" id="PIRSF000102">
    <property type="entry name" value="Lac_mal_DH"/>
    <property type="match status" value="1"/>
</dbReference>
<dbReference type="OrthoDB" id="9802969at2"/>
<dbReference type="SUPFAM" id="SSF51735">
    <property type="entry name" value="NAD(P)-binding Rossmann-fold domains"/>
    <property type="match status" value="1"/>
</dbReference>
<dbReference type="GO" id="GO:0005737">
    <property type="term" value="C:cytoplasm"/>
    <property type="evidence" value="ECO:0007669"/>
    <property type="project" value="UniProtKB-UniRule"/>
</dbReference>
<dbReference type="InterPro" id="IPR036291">
    <property type="entry name" value="NAD(P)-bd_dom_sf"/>
</dbReference>
<evidence type="ECO:0000256" key="10">
    <source>
        <dbReference type="RuleBase" id="RU003369"/>
    </source>
</evidence>
<gene>
    <name evidence="13" type="ORF">FBF37_02015</name>
</gene>
<feature type="binding site" evidence="9">
    <location>
        <begin position="11"/>
        <end position="17"/>
    </location>
    <ligand>
        <name>NAD(+)</name>
        <dbReference type="ChEBI" id="CHEBI:57540"/>
    </ligand>
</feature>
<dbReference type="InterPro" id="IPR018177">
    <property type="entry name" value="L-lactate_DH_AS"/>
</dbReference>
<evidence type="ECO:0000256" key="4">
    <source>
        <dbReference type="ARBA" id="ARBA00023002"/>
    </source>
</evidence>
<feature type="active site" description="Proton acceptor" evidence="8">
    <location>
        <position position="177"/>
    </location>
</feature>
<dbReference type="InterPro" id="IPR011304">
    <property type="entry name" value="L-lactate_DH"/>
</dbReference>
<dbReference type="PANTHER" id="PTHR43128">
    <property type="entry name" value="L-2-HYDROXYCARBOXYLATE DEHYDROGENASE (NAD(P)(+))"/>
    <property type="match status" value="1"/>
</dbReference>
<feature type="binding site" evidence="9">
    <location>
        <begin position="120"/>
        <end position="122"/>
    </location>
    <ligand>
        <name>NAD(+)</name>
        <dbReference type="ChEBI" id="CHEBI:57540"/>
    </ligand>
</feature>
<dbReference type="Gene3D" id="3.40.50.720">
    <property type="entry name" value="NAD(P)-binding Rossmann-like Domain"/>
    <property type="match status" value="1"/>
</dbReference>
<dbReference type="GO" id="GO:0004459">
    <property type="term" value="F:L-lactate dehydrogenase (NAD+) activity"/>
    <property type="evidence" value="ECO:0007669"/>
    <property type="project" value="UniProtKB-UniRule"/>
</dbReference>
<dbReference type="Pfam" id="PF00056">
    <property type="entry name" value="Ldh_1_N"/>
    <property type="match status" value="1"/>
</dbReference>
<evidence type="ECO:0000256" key="3">
    <source>
        <dbReference type="ARBA" id="ARBA00012967"/>
    </source>
</evidence>
<organism evidence="13 14">
    <name type="scientific">Candidatus Nanosynbacter featherlites</name>
    <dbReference type="NCBI Taxonomy" id="2572088"/>
    <lineage>
        <taxon>Bacteria</taxon>
        <taxon>Candidatus Saccharimonadota</taxon>
        <taxon>Candidatus Saccharimonadia</taxon>
        <taxon>Candidatus Nanosynbacterales</taxon>
        <taxon>Candidatus Nanosynbacteraceae</taxon>
        <taxon>Candidatus Nanosynbacter</taxon>
    </lineage>
</organism>
<protein>
    <recommendedName>
        <fullName evidence="3 7">L-lactate dehydrogenase</fullName>
        <ecNumber evidence="3 7">1.1.1.27</ecNumber>
    </recommendedName>
</protein>
<comment type="similarity">
    <text evidence="2">Belongs to the LDH/MDH superfamily. LDH family.</text>
</comment>
<dbReference type="PROSITE" id="PS00064">
    <property type="entry name" value="L_LDH"/>
    <property type="match status" value="1"/>
</dbReference>
<evidence type="ECO:0000256" key="7">
    <source>
        <dbReference type="NCBIfam" id="TIGR01771"/>
    </source>
</evidence>
<sequence>MVNKQKLVIIGGGGMVGATTAYACALRSVIEEIVLIDRNADLAWGQAADINDAMGLDRNVVVRTGDYADINDDDIVVITAGSPQLPSQTRLELVGVNANIMRDIVKNIMAGGAKPYLVVVSNPVDVLTYVALKESGLPKTRVFGTGTTLDTSRLKSYLADALNVDSKAVDAYILGEHGDSSFSTIETAQVGEVPIRKYPGFTEELVEGIEQKIRDRAYRVIETKKSTYFAIGFVVSKIVSALRQSTRTVYPVCSLAEGEYGLDNVVLGLPSIICCDGVKILTGYPLTEREKQSLNNSAAIISEMIAHLDKAQEN</sequence>
<dbReference type="KEGG" id="nft:FBF37_02015"/>
<evidence type="ECO:0000256" key="1">
    <source>
        <dbReference type="ARBA" id="ARBA00004843"/>
    </source>
</evidence>
<evidence type="ECO:0000256" key="5">
    <source>
        <dbReference type="ARBA" id="ARBA00023027"/>
    </source>
</evidence>
<feature type="binding site" evidence="9">
    <location>
        <position position="97"/>
    </location>
    <ligand>
        <name>NAD(+)</name>
        <dbReference type="ChEBI" id="CHEBI:57540"/>
    </ligand>
</feature>
<keyword evidence="5 9" id="KW-0520">NAD</keyword>
<evidence type="ECO:0000259" key="11">
    <source>
        <dbReference type="Pfam" id="PF00056"/>
    </source>
</evidence>
<dbReference type="InterPro" id="IPR022383">
    <property type="entry name" value="Lactate/malate_DH_C"/>
</dbReference>
<dbReference type="Proteomes" id="UP000310639">
    <property type="component" value="Chromosome"/>
</dbReference>
<dbReference type="RefSeq" id="WP_138078987.1">
    <property type="nucleotide sequence ID" value="NZ_CP040004.1"/>
</dbReference>
<evidence type="ECO:0000313" key="14">
    <source>
        <dbReference type="Proteomes" id="UP000310639"/>
    </source>
</evidence>
<dbReference type="Pfam" id="PF02866">
    <property type="entry name" value="Ldh_1_C"/>
    <property type="match status" value="1"/>
</dbReference>
<feature type="binding site" evidence="9">
    <location>
        <position position="37"/>
    </location>
    <ligand>
        <name>NAD(+)</name>
        <dbReference type="ChEBI" id="CHEBI:57540"/>
    </ligand>
</feature>
<evidence type="ECO:0000259" key="12">
    <source>
        <dbReference type="Pfam" id="PF02866"/>
    </source>
</evidence>
<dbReference type="InterPro" id="IPR015955">
    <property type="entry name" value="Lactate_DH/Glyco_Ohase_4_C"/>
</dbReference>
<dbReference type="NCBIfam" id="TIGR01771">
    <property type="entry name" value="L-LDH-NAD"/>
    <property type="match status" value="1"/>
</dbReference>
<evidence type="ECO:0000256" key="9">
    <source>
        <dbReference type="PIRSR" id="PIRSR000102-3"/>
    </source>
</evidence>
<reference evidence="13 14" key="1">
    <citation type="submission" date="2019-04" db="EMBL/GenBank/DDBJ databases">
        <title>Saccharibacteria TM7 genomes.</title>
        <authorList>
            <person name="Bor B."/>
            <person name="He X."/>
            <person name="Chen T."/>
            <person name="Dewhirst F.E."/>
        </authorList>
    </citation>
    <scope>NUCLEOTIDE SEQUENCE [LARGE SCALE GENOMIC DNA]</scope>
    <source>
        <strain evidence="13 14">BB001</strain>
    </source>
</reference>
<evidence type="ECO:0000256" key="2">
    <source>
        <dbReference type="ARBA" id="ARBA00006054"/>
    </source>
</evidence>